<reference evidence="2 3" key="1">
    <citation type="submission" date="2016-05" db="EMBL/GenBank/DDBJ databases">
        <title>A degradative enzymes factory behind the ericoid mycorrhizal symbiosis.</title>
        <authorList>
            <consortium name="DOE Joint Genome Institute"/>
            <person name="Martino E."/>
            <person name="Morin E."/>
            <person name="Grelet G."/>
            <person name="Kuo A."/>
            <person name="Kohler A."/>
            <person name="Daghino S."/>
            <person name="Barry K."/>
            <person name="Choi C."/>
            <person name="Cichocki N."/>
            <person name="Clum A."/>
            <person name="Copeland A."/>
            <person name="Hainaut M."/>
            <person name="Haridas S."/>
            <person name="Labutti K."/>
            <person name="Lindquist E."/>
            <person name="Lipzen A."/>
            <person name="Khouja H.-R."/>
            <person name="Murat C."/>
            <person name="Ohm R."/>
            <person name="Olson A."/>
            <person name="Spatafora J."/>
            <person name="Veneault-Fourrey C."/>
            <person name="Henrissat B."/>
            <person name="Grigoriev I."/>
            <person name="Martin F."/>
            <person name="Perotto S."/>
        </authorList>
    </citation>
    <scope>NUCLEOTIDE SEQUENCE [LARGE SCALE GENOMIC DNA]</scope>
    <source>
        <strain evidence="2 3">UAMH 7357</strain>
    </source>
</reference>
<keyword evidence="3" id="KW-1185">Reference proteome</keyword>
<organism evidence="2 3">
    <name type="scientific">Hyaloscypha hepaticicola</name>
    <dbReference type="NCBI Taxonomy" id="2082293"/>
    <lineage>
        <taxon>Eukaryota</taxon>
        <taxon>Fungi</taxon>
        <taxon>Dikarya</taxon>
        <taxon>Ascomycota</taxon>
        <taxon>Pezizomycotina</taxon>
        <taxon>Leotiomycetes</taxon>
        <taxon>Helotiales</taxon>
        <taxon>Hyaloscyphaceae</taxon>
        <taxon>Hyaloscypha</taxon>
    </lineage>
</organism>
<dbReference type="AlphaFoldDB" id="A0A2J6QB20"/>
<proteinExistence type="predicted"/>
<feature type="region of interest" description="Disordered" evidence="1">
    <location>
        <begin position="188"/>
        <end position="218"/>
    </location>
</feature>
<dbReference type="Proteomes" id="UP000235672">
    <property type="component" value="Unassembled WGS sequence"/>
</dbReference>
<feature type="compositionally biased region" description="Polar residues" evidence="1">
    <location>
        <begin position="188"/>
        <end position="206"/>
    </location>
</feature>
<gene>
    <name evidence="2" type="ORF">NA56DRAFT_701720</name>
</gene>
<sequence length="441" mass="48105">MGWGLAVCKPSRAGKSYWGQESTGPELNWYQTVLTVSTAPIAPAFDSLGPRLDASQTASTTSLGFGRAGSIWVIAWNCQLGTASKPCIEHWPVWQWWRCGEREMRPERGEGAGMPPGADAHLMISASSIILRDSNRNGCVLVTLETYWSEGKRPPTSFGRARMRMFSTKIRTDRAFSAPLVPRQCYMNSPKVNSDRASPMPKSSSALHARQKATRSAKQSAGVAWAQLSKYQNPGLDHPCPACWTGAPAALTGPHRRFSAPPESCDPLRDRWCVRPKVDVEARIGCAGANCLPELESEDHSARKRRPALAIISPAAEQEHHIPMPCAGQGTVEDRQVNGGGGQAYDWPIPRNRNPAGVEEQTETFQTTAKEGFPGGEWKLRASGARECNRMILRRAPKASRHGRINAAFRALGLAIGIEEVWVLAGWRGEGGVDDGTTMGR</sequence>
<name>A0A2J6QB20_9HELO</name>
<evidence type="ECO:0000256" key="1">
    <source>
        <dbReference type="SAM" id="MobiDB-lite"/>
    </source>
</evidence>
<evidence type="ECO:0000313" key="2">
    <source>
        <dbReference type="EMBL" id="PMD23428.1"/>
    </source>
</evidence>
<protein>
    <submittedName>
        <fullName evidence="2">Uncharacterized protein</fullName>
    </submittedName>
</protein>
<accession>A0A2J6QB20</accession>
<evidence type="ECO:0000313" key="3">
    <source>
        <dbReference type="Proteomes" id="UP000235672"/>
    </source>
</evidence>
<dbReference type="EMBL" id="KZ613475">
    <property type="protein sequence ID" value="PMD23428.1"/>
    <property type="molecule type" value="Genomic_DNA"/>
</dbReference>